<keyword evidence="3" id="KW-1185">Reference proteome</keyword>
<organism evidence="2 3">
    <name type="scientific">Streptomyces longisporoflavus</name>
    <dbReference type="NCBI Taxonomy" id="28044"/>
    <lineage>
        <taxon>Bacteria</taxon>
        <taxon>Bacillati</taxon>
        <taxon>Actinomycetota</taxon>
        <taxon>Actinomycetes</taxon>
        <taxon>Kitasatosporales</taxon>
        <taxon>Streptomycetaceae</taxon>
        <taxon>Streptomyces</taxon>
    </lineage>
</organism>
<proteinExistence type="predicted"/>
<protein>
    <submittedName>
        <fullName evidence="2">Asparagine synthase-related protein</fullName>
    </submittedName>
</protein>
<dbReference type="SUPFAM" id="SSF52402">
    <property type="entry name" value="Adenine nucleotide alpha hydrolases-like"/>
    <property type="match status" value="1"/>
</dbReference>
<dbReference type="InterPro" id="IPR014729">
    <property type="entry name" value="Rossmann-like_a/b/a_fold"/>
</dbReference>
<evidence type="ECO:0000259" key="1">
    <source>
        <dbReference type="Pfam" id="PF00733"/>
    </source>
</evidence>
<reference evidence="2 3" key="1">
    <citation type="submission" date="2024-10" db="EMBL/GenBank/DDBJ databases">
        <title>The Natural Products Discovery Center: Release of the First 8490 Sequenced Strains for Exploring Actinobacteria Biosynthetic Diversity.</title>
        <authorList>
            <person name="Kalkreuter E."/>
            <person name="Kautsar S.A."/>
            <person name="Yang D."/>
            <person name="Bader C.D."/>
            <person name="Teijaro C.N."/>
            <person name="Fluegel L."/>
            <person name="Davis C.M."/>
            <person name="Simpson J.R."/>
            <person name="Lauterbach L."/>
            <person name="Steele A.D."/>
            <person name="Gui C."/>
            <person name="Meng S."/>
            <person name="Li G."/>
            <person name="Viehrig K."/>
            <person name="Ye F."/>
            <person name="Su P."/>
            <person name="Kiefer A.F."/>
            <person name="Nichols A."/>
            <person name="Cepeda A.J."/>
            <person name="Yan W."/>
            <person name="Fan B."/>
            <person name="Jiang Y."/>
            <person name="Adhikari A."/>
            <person name="Zheng C.-J."/>
            <person name="Schuster L."/>
            <person name="Cowan T.M."/>
            <person name="Smanski M.J."/>
            <person name="Chevrette M.G."/>
            <person name="De Carvalho L.P.S."/>
            <person name="Shen B."/>
        </authorList>
    </citation>
    <scope>NUCLEOTIDE SEQUENCE [LARGE SCALE GENOMIC DNA]</scope>
    <source>
        <strain evidence="2 3">NPDC017990</strain>
    </source>
</reference>
<dbReference type="Proteomes" id="UP001610818">
    <property type="component" value="Unassembled WGS sequence"/>
</dbReference>
<evidence type="ECO:0000313" key="2">
    <source>
        <dbReference type="EMBL" id="MFH8551679.1"/>
    </source>
</evidence>
<sequence length="512" mass="56306">MAGQVYARGSASGARRLHHTRVAGVTILADRARTLAWLTGGQVDTAQVAVRMAALWAPPHPFDQASMFPGVHSLAPGFALELGRRGEAGERQWWQPPESELPLAEGAAGLRTALREAVGVRVEPGQRWAADLSGGMDSTSLCFLAAEAGAELVALTLDRSDPHNDDHTYARQAAASLPPSTVHLTFSSAQLPPYLTDLGVSGEPEDEPSLKRRDLAQQEHLAHTHRSHGARRRLCGQGGDHLVIPPLSHLHDLLRHQPHLAWKRLSGYAAKHRWSRIQAARALADRRPYGAWLAAQGERLLRDTYTAAPPLSWGLPVRMPPWATPRARELVAGLLRTAVDIPPLADTRSRHGWIHQARQAARVALAYDQHGMELDMPFCDDAVLEACLRLRAHEAVTPWTFKPLLATAMRGIVPQPLLERTTKSGATAEWHTGLKTQQRQLASWCEDSRLLATGLADPHILRRAWLSPGTLPAADGPLVEFALAIETWLREVEQHPLPRYLKEHPREPSAAR</sequence>
<dbReference type="RefSeq" id="WP_397718716.1">
    <property type="nucleotide sequence ID" value="NZ_JBIRGN010000014.1"/>
</dbReference>
<dbReference type="InterPro" id="IPR001962">
    <property type="entry name" value="Asn_synthase"/>
</dbReference>
<dbReference type="EMBL" id="JBIRGQ010000014">
    <property type="protein sequence ID" value="MFH8551679.1"/>
    <property type="molecule type" value="Genomic_DNA"/>
</dbReference>
<dbReference type="Gene3D" id="3.40.50.620">
    <property type="entry name" value="HUPs"/>
    <property type="match status" value="2"/>
</dbReference>
<gene>
    <name evidence="2" type="ORF">ACH4F9_42555</name>
</gene>
<name>A0ABW7R5M3_9ACTN</name>
<comment type="caution">
    <text evidence="2">The sequence shown here is derived from an EMBL/GenBank/DDBJ whole genome shotgun (WGS) entry which is preliminary data.</text>
</comment>
<feature type="domain" description="Asparagine synthetase" evidence="1">
    <location>
        <begin position="110"/>
        <end position="490"/>
    </location>
</feature>
<dbReference type="Pfam" id="PF00733">
    <property type="entry name" value="Asn_synthase"/>
    <property type="match status" value="1"/>
</dbReference>
<accession>A0ABW7R5M3</accession>
<evidence type="ECO:0000313" key="3">
    <source>
        <dbReference type="Proteomes" id="UP001610818"/>
    </source>
</evidence>